<dbReference type="InterPro" id="IPR005531">
    <property type="entry name" value="Asp23"/>
</dbReference>
<dbReference type="STRING" id="31958.SD37_14380"/>
<dbReference type="Proteomes" id="UP000093695">
    <property type="component" value="Chromosome"/>
</dbReference>
<reference evidence="2 3" key="1">
    <citation type="journal article" date="2015" name="Genome Announc.">
        <title>Draft Genome Sequence of Norvancomycin-Producing Strain Amycolatopsis orientalis CPCC200066.</title>
        <authorList>
            <person name="Lei X."/>
            <person name="Yuan F."/>
            <person name="Shi Y."/>
            <person name="Li X."/>
            <person name="Wang L."/>
            <person name="Hong B."/>
        </authorList>
    </citation>
    <scope>NUCLEOTIDE SEQUENCE [LARGE SCALE GENOMIC DNA]</scope>
    <source>
        <strain evidence="2 3">B-37</strain>
    </source>
</reference>
<proteinExistence type="inferred from homology"/>
<dbReference type="eggNOG" id="COG1302">
    <property type="taxonomic scope" value="Bacteria"/>
</dbReference>
<name>A0A193BWX2_AMYOR</name>
<accession>A0A193BWX2</accession>
<evidence type="ECO:0000313" key="2">
    <source>
        <dbReference type="EMBL" id="ANN16727.1"/>
    </source>
</evidence>
<gene>
    <name evidence="2" type="ORF">SD37_14380</name>
</gene>
<organism evidence="2 3">
    <name type="scientific">Amycolatopsis orientalis</name>
    <name type="common">Nocardia orientalis</name>
    <dbReference type="NCBI Taxonomy" id="31958"/>
    <lineage>
        <taxon>Bacteria</taxon>
        <taxon>Bacillati</taxon>
        <taxon>Actinomycetota</taxon>
        <taxon>Actinomycetes</taxon>
        <taxon>Pseudonocardiales</taxon>
        <taxon>Pseudonocardiaceae</taxon>
        <taxon>Amycolatopsis</taxon>
    </lineage>
</organism>
<dbReference type="EMBL" id="CP016174">
    <property type="protein sequence ID" value="ANN16727.1"/>
    <property type="molecule type" value="Genomic_DNA"/>
</dbReference>
<evidence type="ECO:0008006" key="4">
    <source>
        <dbReference type="Google" id="ProtNLM"/>
    </source>
</evidence>
<keyword evidence="3" id="KW-1185">Reference proteome</keyword>
<dbReference type="AlphaFoldDB" id="A0A193BWX2"/>
<dbReference type="RefSeq" id="WP_044850445.1">
    <property type="nucleotide sequence ID" value="NZ_CP016174.1"/>
</dbReference>
<protein>
    <recommendedName>
        <fullName evidence="4">Alkaline-shock protein</fullName>
    </recommendedName>
</protein>
<evidence type="ECO:0000313" key="3">
    <source>
        <dbReference type="Proteomes" id="UP000093695"/>
    </source>
</evidence>
<dbReference type="KEGG" id="aori:SD37_14380"/>
<sequence>MTLPPEPGDPEDRGTLTIAPAVVRKIAQHAADQVDGTTRAERRIAGLGLGTHGASAKVGGEGNDVDLVLDVALNYPAPVRRIAGDLRARVTEEVERITSYRVRDISVTVSALLPDIAPRVR</sequence>
<dbReference type="Pfam" id="PF03780">
    <property type="entry name" value="Asp23"/>
    <property type="match status" value="1"/>
</dbReference>
<evidence type="ECO:0000256" key="1">
    <source>
        <dbReference type="ARBA" id="ARBA00005721"/>
    </source>
</evidence>
<comment type="similarity">
    <text evidence="1">Belongs to the asp23 family.</text>
</comment>